<keyword evidence="3" id="KW-1185">Reference proteome</keyword>
<keyword evidence="1" id="KW-0812">Transmembrane</keyword>
<feature type="transmembrane region" description="Helical" evidence="1">
    <location>
        <begin position="89"/>
        <end position="110"/>
    </location>
</feature>
<evidence type="ECO:0008006" key="4">
    <source>
        <dbReference type="Google" id="ProtNLM"/>
    </source>
</evidence>
<evidence type="ECO:0000256" key="1">
    <source>
        <dbReference type="SAM" id="Phobius"/>
    </source>
</evidence>
<keyword evidence="1" id="KW-0472">Membrane</keyword>
<evidence type="ECO:0000313" key="2">
    <source>
        <dbReference type="EMBL" id="GGI57346.1"/>
    </source>
</evidence>
<feature type="transmembrane region" description="Helical" evidence="1">
    <location>
        <begin position="22"/>
        <end position="43"/>
    </location>
</feature>
<reference evidence="3" key="1">
    <citation type="journal article" date="2019" name="Int. J. Syst. Evol. Microbiol.">
        <title>The Global Catalogue of Microorganisms (GCM) 10K type strain sequencing project: providing services to taxonomists for standard genome sequencing and annotation.</title>
        <authorList>
            <consortium name="The Broad Institute Genomics Platform"/>
            <consortium name="The Broad Institute Genome Sequencing Center for Infectious Disease"/>
            <person name="Wu L."/>
            <person name="Ma J."/>
        </authorList>
    </citation>
    <scope>NUCLEOTIDE SEQUENCE [LARGE SCALE GENOMIC DNA]</scope>
    <source>
        <strain evidence="3">CCM 8681</strain>
    </source>
</reference>
<organism evidence="2 3">
    <name type="scientific">Winogradskyella haliclonae</name>
    <dbReference type="NCBI Taxonomy" id="2048558"/>
    <lineage>
        <taxon>Bacteria</taxon>
        <taxon>Pseudomonadati</taxon>
        <taxon>Bacteroidota</taxon>
        <taxon>Flavobacteriia</taxon>
        <taxon>Flavobacteriales</taxon>
        <taxon>Flavobacteriaceae</taxon>
        <taxon>Winogradskyella</taxon>
    </lineage>
</organism>
<dbReference type="InterPro" id="IPR036927">
    <property type="entry name" value="Cyt_c_oxase-like_su1_sf"/>
</dbReference>
<comment type="caution">
    <text evidence="2">The sequence shown here is derived from an EMBL/GenBank/DDBJ whole genome shotgun (WGS) entry which is preliminary data.</text>
</comment>
<proteinExistence type="predicted"/>
<dbReference type="Gene3D" id="1.20.210.10">
    <property type="entry name" value="Cytochrome c oxidase-like, subunit I domain"/>
    <property type="match status" value="1"/>
</dbReference>
<protein>
    <recommendedName>
        <fullName evidence="4">Cytochrome C and Quinol oxidase polypeptide I</fullName>
    </recommendedName>
</protein>
<dbReference type="SUPFAM" id="SSF81442">
    <property type="entry name" value="Cytochrome c oxidase subunit I-like"/>
    <property type="match status" value="1"/>
</dbReference>
<accession>A0ABQ2BZI8</accession>
<sequence>MVSSSFDINIRDTYFVSAHRDVTVILCGFYALIGILYLLIDLAKVKLNTILTRAHMFLTIGAIFVYFIIEFILKKNFQPYESYSKLNSAIVFLTSLVLIAQFLFIINITISTIKNFKNKSYYGS</sequence>
<feature type="transmembrane region" description="Helical" evidence="1">
    <location>
        <begin position="50"/>
        <end position="69"/>
    </location>
</feature>
<keyword evidence="1" id="KW-1133">Transmembrane helix</keyword>
<name>A0ABQ2BZI8_9FLAO</name>
<gene>
    <name evidence="2" type="ORF">GCM10011444_16550</name>
</gene>
<dbReference type="Proteomes" id="UP000624701">
    <property type="component" value="Unassembled WGS sequence"/>
</dbReference>
<dbReference type="EMBL" id="BMDQ01000002">
    <property type="protein sequence ID" value="GGI57346.1"/>
    <property type="molecule type" value="Genomic_DNA"/>
</dbReference>
<evidence type="ECO:0000313" key="3">
    <source>
        <dbReference type="Proteomes" id="UP000624701"/>
    </source>
</evidence>